<reference evidence="8" key="1">
    <citation type="submission" date="2022-06" db="EMBL/GenBank/DDBJ databases">
        <title>CFH 74404 Thermomicrobiaceae sp.</title>
        <authorList>
            <person name="Ming H."/>
            <person name="Li W.-J."/>
            <person name="Zhao Z."/>
        </authorList>
    </citation>
    <scope>NUCLEOTIDE SEQUENCE</scope>
    <source>
        <strain evidence="8">CFH 74404</strain>
    </source>
</reference>
<feature type="transmembrane region" description="Helical" evidence="6">
    <location>
        <begin position="34"/>
        <end position="56"/>
    </location>
</feature>
<evidence type="ECO:0000256" key="6">
    <source>
        <dbReference type="SAM" id="Phobius"/>
    </source>
</evidence>
<feature type="transmembrane region" description="Helical" evidence="6">
    <location>
        <begin position="369"/>
        <end position="388"/>
    </location>
</feature>
<evidence type="ECO:0000256" key="3">
    <source>
        <dbReference type="ARBA" id="ARBA00022692"/>
    </source>
</evidence>
<dbReference type="Proteomes" id="UP001165306">
    <property type="component" value="Unassembled WGS sequence"/>
</dbReference>
<dbReference type="InterPro" id="IPR036259">
    <property type="entry name" value="MFS_trans_sf"/>
</dbReference>
<evidence type="ECO:0000256" key="4">
    <source>
        <dbReference type="ARBA" id="ARBA00022989"/>
    </source>
</evidence>
<dbReference type="InterPro" id="IPR011701">
    <property type="entry name" value="MFS"/>
</dbReference>
<evidence type="ECO:0000313" key="8">
    <source>
        <dbReference type="EMBL" id="MCM8747924.1"/>
    </source>
</evidence>
<evidence type="ECO:0000259" key="7">
    <source>
        <dbReference type="PROSITE" id="PS50850"/>
    </source>
</evidence>
<sequence>MTDASTRRRALNLILLLGLVSLLGDITYEGARSISGPYLALLGAGAGVVGLVAGLGEFFGYAFRTVAGYLADRLRSYWLFTFLGYASLLAIPALALTGHWLAAAVLLTVERLGKGLRTPARDAILSHATAHVGRGFGFGLHEAMDQVGAIIGPLLFTVALVFDGERGYRLGFLMLLVPATLTLLVLGSAWRREPEPARLEARAADGHPGSGWRSLPPVFWRYTVFSALAVAGLAQFPLIAYHLGHRQVVAELWIPLLYAVAMGVDGLVAIAAGLAYDRAGLASLLLVPVLTAAAAALAFTAAVLPVVIGVVLWGIVMGLVETNMRAAVGDLSPRDARGLAYGVFNTVFGLSWLAGGVTMGLLYRFGASRVIVFAVALELLALASFRWLRPALFRRPAGSGATY</sequence>
<dbReference type="CDD" id="cd17370">
    <property type="entry name" value="MFS_MJ1317_like"/>
    <property type="match status" value="1"/>
</dbReference>
<evidence type="ECO:0000256" key="1">
    <source>
        <dbReference type="ARBA" id="ARBA00004651"/>
    </source>
</evidence>
<evidence type="ECO:0000256" key="5">
    <source>
        <dbReference type="ARBA" id="ARBA00023136"/>
    </source>
</evidence>
<dbReference type="AlphaFoldDB" id="A0AA41WCG3"/>
<dbReference type="SUPFAM" id="SSF103473">
    <property type="entry name" value="MFS general substrate transporter"/>
    <property type="match status" value="1"/>
</dbReference>
<evidence type="ECO:0000313" key="9">
    <source>
        <dbReference type="Proteomes" id="UP001165306"/>
    </source>
</evidence>
<feature type="transmembrane region" description="Helical" evidence="6">
    <location>
        <begin position="341"/>
        <end position="363"/>
    </location>
</feature>
<organism evidence="8 9">
    <name type="scientific">Thermalbibacter longus</name>
    <dbReference type="NCBI Taxonomy" id="2951981"/>
    <lineage>
        <taxon>Bacteria</taxon>
        <taxon>Pseudomonadati</taxon>
        <taxon>Thermomicrobiota</taxon>
        <taxon>Thermomicrobia</taxon>
        <taxon>Thermomicrobiales</taxon>
        <taxon>Thermomicrobiaceae</taxon>
        <taxon>Thermalbibacter</taxon>
    </lineage>
</organism>
<comment type="subcellular location">
    <subcellularLocation>
        <location evidence="1">Cell membrane</location>
        <topology evidence="1">Multi-pass membrane protein</topology>
    </subcellularLocation>
</comment>
<dbReference type="PROSITE" id="PS50850">
    <property type="entry name" value="MFS"/>
    <property type="match status" value="1"/>
</dbReference>
<dbReference type="GO" id="GO:0022857">
    <property type="term" value="F:transmembrane transporter activity"/>
    <property type="evidence" value="ECO:0007669"/>
    <property type="project" value="InterPro"/>
</dbReference>
<evidence type="ECO:0000256" key="2">
    <source>
        <dbReference type="ARBA" id="ARBA00022475"/>
    </source>
</evidence>
<feature type="transmembrane region" description="Helical" evidence="6">
    <location>
        <begin position="77"/>
        <end position="102"/>
    </location>
</feature>
<dbReference type="Pfam" id="PF07690">
    <property type="entry name" value="MFS_1"/>
    <property type="match status" value="1"/>
</dbReference>
<keyword evidence="3 6" id="KW-0812">Transmembrane</keyword>
<proteinExistence type="predicted"/>
<keyword evidence="5 6" id="KW-0472">Membrane</keyword>
<comment type="caution">
    <text evidence="8">The sequence shown here is derived from an EMBL/GenBank/DDBJ whole genome shotgun (WGS) entry which is preliminary data.</text>
</comment>
<dbReference type="InterPro" id="IPR020846">
    <property type="entry name" value="MFS_dom"/>
</dbReference>
<dbReference type="InterPro" id="IPR052425">
    <property type="entry name" value="Uncharacterized_MFS-type"/>
</dbReference>
<feature type="transmembrane region" description="Helical" evidence="6">
    <location>
        <begin position="170"/>
        <end position="190"/>
    </location>
</feature>
<feature type="transmembrane region" description="Helical" evidence="6">
    <location>
        <begin position="146"/>
        <end position="163"/>
    </location>
</feature>
<dbReference type="PANTHER" id="PTHR42688">
    <property type="entry name" value="CONSERVED PROTEIN"/>
    <property type="match status" value="1"/>
</dbReference>
<dbReference type="RefSeq" id="WP_284055706.1">
    <property type="nucleotide sequence ID" value="NZ_JAMSLR010000001.1"/>
</dbReference>
<name>A0AA41WCG3_9BACT</name>
<keyword evidence="9" id="KW-1185">Reference proteome</keyword>
<dbReference type="Gene3D" id="1.20.1250.20">
    <property type="entry name" value="MFS general substrate transporter like domains"/>
    <property type="match status" value="2"/>
</dbReference>
<feature type="transmembrane region" description="Helical" evidence="6">
    <location>
        <begin position="219"/>
        <end position="240"/>
    </location>
</feature>
<feature type="transmembrane region" description="Helical" evidence="6">
    <location>
        <begin position="252"/>
        <end position="276"/>
    </location>
</feature>
<dbReference type="GO" id="GO:0005886">
    <property type="term" value="C:plasma membrane"/>
    <property type="evidence" value="ECO:0007669"/>
    <property type="project" value="UniProtKB-SubCell"/>
</dbReference>
<dbReference type="EMBL" id="JAMSLR010000001">
    <property type="protein sequence ID" value="MCM8747924.1"/>
    <property type="molecule type" value="Genomic_DNA"/>
</dbReference>
<protein>
    <submittedName>
        <fullName evidence="8">MFS transporter</fullName>
    </submittedName>
</protein>
<feature type="domain" description="Major facilitator superfamily (MFS) profile" evidence="7">
    <location>
        <begin position="13"/>
        <end position="393"/>
    </location>
</feature>
<dbReference type="PANTHER" id="PTHR42688:SF1">
    <property type="entry name" value="BLR5212 PROTEIN"/>
    <property type="match status" value="1"/>
</dbReference>
<keyword evidence="2" id="KW-1003">Cell membrane</keyword>
<keyword evidence="4 6" id="KW-1133">Transmembrane helix</keyword>
<accession>A0AA41WCG3</accession>
<feature type="transmembrane region" description="Helical" evidence="6">
    <location>
        <begin position="296"/>
        <end position="320"/>
    </location>
</feature>
<gene>
    <name evidence="8" type="ORF">NET02_02050</name>
</gene>